<sequence>MERQSLYAVPNVNMYAAAQLQQIATQRIQQTAGMSNFPGRPDSFPVEKEHPFVSSKAEGQRQWSREMHQEFQIRYHLTSTLKANQFKGINDKGMPMHRRPFMKGKLYIHFIMDFPNSLPMEQCKALEVVSPPRCSMHIS</sequence>
<comment type="caution">
    <text evidence="1">The sequence shown here is derived from an EMBL/GenBank/DDBJ whole genome shotgun (WGS) entry which is preliminary data.</text>
</comment>
<dbReference type="EMBL" id="CM045764">
    <property type="protein sequence ID" value="KAI8006858.1"/>
    <property type="molecule type" value="Genomic_DNA"/>
</dbReference>
<protein>
    <submittedName>
        <fullName evidence="1">Uncharacterized protein</fullName>
    </submittedName>
</protein>
<name>A0ACC0H093_9ERIC</name>
<proteinExistence type="predicted"/>
<evidence type="ECO:0000313" key="1">
    <source>
        <dbReference type="EMBL" id="KAI8006858.1"/>
    </source>
</evidence>
<keyword evidence="2" id="KW-1185">Reference proteome</keyword>
<accession>A0ACC0H093</accession>
<organism evidence="1 2">
    <name type="scientific">Camellia lanceoleosa</name>
    <dbReference type="NCBI Taxonomy" id="1840588"/>
    <lineage>
        <taxon>Eukaryota</taxon>
        <taxon>Viridiplantae</taxon>
        <taxon>Streptophyta</taxon>
        <taxon>Embryophyta</taxon>
        <taxon>Tracheophyta</taxon>
        <taxon>Spermatophyta</taxon>
        <taxon>Magnoliopsida</taxon>
        <taxon>eudicotyledons</taxon>
        <taxon>Gunneridae</taxon>
        <taxon>Pentapetalae</taxon>
        <taxon>asterids</taxon>
        <taxon>Ericales</taxon>
        <taxon>Theaceae</taxon>
        <taxon>Camellia</taxon>
    </lineage>
</organism>
<evidence type="ECO:0000313" key="2">
    <source>
        <dbReference type="Proteomes" id="UP001060215"/>
    </source>
</evidence>
<dbReference type="Proteomes" id="UP001060215">
    <property type="component" value="Chromosome 7"/>
</dbReference>
<reference evidence="1 2" key="1">
    <citation type="journal article" date="2022" name="Plant J.">
        <title>Chromosome-level genome of Camellia lanceoleosa provides a valuable resource for understanding genome evolution and self-incompatibility.</title>
        <authorList>
            <person name="Gong W."/>
            <person name="Xiao S."/>
            <person name="Wang L."/>
            <person name="Liao Z."/>
            <person name="Chang Y."/>
            <person name="Mo W."/>
            <person name="Hu G."/>
            <person name="Li W."/>
            <person name="Zhao G."/>
            <person name="Zhu H."/>
            <person name="Hu X."/>
            <person name="Ji K."/>
            <person name="Xiang X."/>
            <person name="Song Q."/>
            <person name="Yuan D."/>
            <person name="Jin S."/>
            <person name="Zhang L."/>
        </authorList>
    </citation>
    <scope>NUCLEOTIDE SEQUENCE [LARGE SCALE GENOMIC DNA]</scope>
    <source>
        <strain evidence="1">SQ_2022a</strain>
    </source>
</reference>
<gene>
    <name evidence="1" type="ORF">LOK49_LG07G01590</name>
</gene>